<evidence type="ECO:0000256" key="1">
    <source>
        <dbReference type="SAM" id="Phobius"/>
    </source>
</evidence>
<keyword evidence="1" id="KW-1133">Transmembrane helix</keyword>
<protein>
    <submittedName>
        <fullName evidence="2">Uncharacterized protein</fullName>
    </submittedName>
</protein>
<evidence type="ECO:0000313" key="3">
    <source>
        <dbReference type="Proteomes" id="UP000094795"/>
    </source>
</evidence>
<proteinExistence type="predicted"/>
<keyword evidence="1" id="KW-0812">Transmembrane</keyword>
<dbReference type="EMBL" id="LQZT01000049">
    <property type="protein sequence ID" value="OCW55764.1"/>
    <property type="molecule type" value="Genomic_DNA"/>
</dbReference>
<feature type="transmembrane region" description="Helical" evidence="1">
    <location>
        <begin position="12"/>
        <end position="29"/>
    </location>
</feature>
<dbReference type="Pfam" id="PF19602">
    <property type="entry name" value="DUF6107"/>
    <property type="match status" value="1"/>
</dbReference>
<accession>A0A1C1YQK7</accession>
<keyword evidence="1" id="KW-0472">Membrane</keyword>
<dbReference type="Proteomes" id="UP000094795">
    <property type="component" value="Unassembled WGS sequence"/>
</dbReference>
<evidence type="ECO:0000313" key="2">
    <source>
        <dbReference type="EMBL" id="OCW55764.1"/>
    </source>
</evidence>
<sequence>MQGMEPEPAWLAVRIAGAVAGALVSLVYMMPKSAREAVARAIAGVISGLVFGAPAGAALAGWMGVSEAMSPDEILLSGSAAASLSAWWALGALARIAARAGRGRDG</sequence>
<dbReference type="AlphaFoldDB" id="A0A1C1YQK7"/>
<name>A0A1C1YQK7_9HYPH</name>
<dbReference type="InterPro" id="IPR046089">
    <property type="entry name" value="DUF6107"/>
</dbReference>
<feature type="transmembrane region" description="Helical" evidence="1">
    <location>
        <begin position="41"/>
        <end position="62"/>
    </location>
</feature>
<reference evidence="2 3" key="1">
    <citation type="submission" date="2015-12" db="EMBL/GenBank/DDBJ databases">
        <authorList>
            <person name="Shamseldin A."/>
            <person name="Moawad H."/>
            <person name="Abd El-Rahim W.M."/>
            <person name="Sadowsky M.J."/>
        </authorList>
    </citation>
    <scope>NUCLEOTIDE SEQUENCE [LARGE SCALE GENOMIC DNA]</scope>
    <source>
        <strain evidence="2 3">JC234</strain>
    </source>
</reference>
<organism evidence="2 3">
    <name type="scientific">Hoeflea olei</name>
    <dbReference type="NCBI Taxonomy" id="1480615"/>
    <lineage>
        <taxon>Bacteria</taxon>
        <taxon>Pseudomonadati</taxon>
        <taxon>Pseudomonadota</taxon>
        <taxon>Alphaproteobacteria</taxon>
        <taxon>Hyphomicrobiales</taxon>
        <taxon>Rhizobiaceae</taxon>
        <taxon>Hoeflea</taxon>
    </lineage>
</organism>
<gene>
    <name evidence="2" type="ORF">AWJ14_14865</name>
</gene>
<comment type="caution">
    <text evidence="2">The sequence shown here is derived from an EMBL/GenBank/DDBJ whole genome shotgun (WGS) entry which is preliminary data.</text>
</comment>
<dbReference type="RefSeq" id="WP_066183859.1">
    <property type="nucleotide sequence ID" value="NZ_LQZT01000049.1"/>
</dbReference>
<keyword evidence="3" id="KW-1185">Reference proteome</keyword>
<feature type="transmembrane region" description="Helical" evidence="1">
    <location>
        <begin position="74"/>
        <end position="94"/>
    </location>
</feature>